<dbReference type="EMBL" id="FNJD01000048">
    <property type="protein sequence ID" value="SDP79080.1"/>
    <property type="molecule type" value="Genomic_DNA"/>
</dbReference>
<organism evidence="1 2">
    <name type="scientific">Sulfitobacter litoralis</name>
    <dbReference type="NCBI Taxonomy" id="335975"/>
    <lineage>
        <taxon>Bacteria</taxon>
        <taxon>Pseudomonadati</taxon>
        <taxon>Pseudomonadota</taxon>
        <taxon>Alphaproteobacteria</taxon>
        <taxon>Rhodobacterales</taxon>
        <taxon>Roseobacteraceae</taxon>
        <taxon>Sulfitobacter</taxon>
    </lineage>
</organism>
<dbReference type="Gene3D" id="3.40.960.10">
    <property type="entry name" value="VSR Endonuclease"/>
    <property type="match status" value="1"/>
</dbReference>
<dbReference type="Proteomes" id="UP000198646">
    <property type="component" value="Unassembled WGS sequence"/>
</dbReference>
<name>A0ABY0T036_9RHOB</name>
<protein>
    <submittedName>
        <fullName evidence="1">Uncharacterized protein</fullName>
    </submittedName>
</protein>
<accession>A0ABY0T036</accession>
<evidence type="ECO:0000313" key="1">
    <source>
        <dbReference type="EMBL" id="SDP79080.1"/>
    </source>
</evidence>
<evidence type="ECO:0000313" key="2">
    <source>
        <dbReference type="Proteomes" id="UP000198646"/>
    </source>
</evidence>
<dbReference type="RefSeq" id="WP_093734536.1">
    <property type="nucleotide sequence ID" value="NZ_FNJD01000048.1"/>
</dbReference>
<keyword evidence="2" id="KW-1185">Reference proteome</keyword>
<gene>
    <name evidence="1" type="ORF">SAMN04488512_1484</name>
</gene>
<proteinExistence type="predicted"/>
<comment type="caution">
    <text evidence="1">The sequence shown here is derived from an EMBL/GenBank/DDBJ whole genome shotgun (WGS) entry which is preliminary data.</text>
</comment>
<reference evidence="1 2" key="1">
    <citation type="submission" date="2016-10" db="EMBL/GenBank/DDBJ databases">
        <authorList>
            <person name="Varghese N."/>
            <person name="Submissions S."/>
        </authorList>
    </citation>
    <scope>NUCLEOTIDE SEQUENCE [LARGE SCALE GENOMIC DNA]</scope>
    <source>
        <strain evidence="1 2">DSM 17584</strain>
    </source>
</reference>
<sequence length="398" mass="45387">MQIEIGFISEDFPDFFEGWGDTHFTNTLKDGVKAGLNRAFQCNLGTDLLKLKVDDKMNITCFHKGSYSNGVSLKHIQDIGDFHVSGLKVEFDIVKNCLVSDLEIVCSFGTRLDHWFPDAAPKPLVKIKPMKKWDRITLRFGYVVIPKEALPVNYAIVKKCTCKADTLLPVYQAIMLHFQCFVCAKQYICECFRGIAEHSISRPNYNDEPFKDLLSRTTYKTEICHLCRGVPSTTGAYERGKSEVRAYYQFYLQAFAMGNGFDWRAAENSIRDRLGIPHIGEGWIAEANLLRLVRSLFPDVDVLHQASPDWLGRQRFDIFIPDYNLAVEYNGEQHYFPIEHFGGEVGFQATVQRDEEKRQKAKEAGVKMVEFGYDEDLSPEAVFLRLKPFAKGANGKAK</sequence>